<sequence>MGDKTVRPEIERIAAAASGKGRPQSDDQDRVKPAPPAPGESCGDFDIRIGRDGTWYYKGSPINRMPLVKLFASVLRREPDGSHWLVTPVERGTIVVDDAPFVAVDIDRRPAGAPHRSPDAELIFRTNLDETVVAGPDHPIRVEIEAETGEPSPYIVVRDGLEALINRATFYRLVDYAVERAGPDDGNGELGVWSRGRFFSLGPAGADGNGS</sequence>
<dbReference type="EMBL" id="BMZS01000015">
    <property type="protein sequence ID" value="GHD62926.1"/>
    <property type="molecule type" value="Genomic_DNA"/>
</dbReference>
<evidence type="ECO:0000259" key="3">
    <source>
        <dbReference type="Pfam" id="PF21028"/>
    </source>
</evidence>
<organism evidence="4 5">
    <name type="scientific">Thalassobaculum fulvum</name>
    <dbReference type="NCBI Taxonomy" id="1633335"/>
    <lineage>
        <taxon>Bacteria</taxon>
        <taxon>Pseudomonadati</taxon>
        <taxon>Pseudomonadota</taxon>
        <taxon>Alphaproteobacteria</taxon>
        <taxon>Rhodospirillales</taxon>
        <taxon>Thalassobaculaceae</taxon>
        <taxon>Thalassobaculum</taxon>
    </lineage>
</organism>
<accession>A0A918XY87</accession>
<evidence type="ECO:0000256" key="1">
    <source>
        <dbReference type="SAM" id="MobiDB-lite"/>
    </source>
</evidence>
<evidence type="ECO:0008006" key="6">
    <source>
        <dbReference type="Google" id="ProtNLM"/>
    </source>
</evidence>
<dbReference type="InterPro" id="IPR048341">
    <property type="entry name" value="DUF1285_N"/>
</dbReference>
<dbReference type="PIRSF" id="PIRSF029557">
    <property type="entry name" value="UCP029557"/>
    <property type="match status" value="1"/>
</dbReference>
<reference evidence="4" key="2">
    <citation type="submission" date="2020-09" db="EMBL/GenBank/DDBJ databases">
        <authorList>
            <person name="Sun Q."/>
            <person name="Kim S."/>
        </authorList>
    </citation>
    <scope>NUCLEOTIDE SEQUENCE</scope>
    <source>
        <strain evidence="4">KCTC 42651</strain>
    </source>
</reference>
<evidence type="ECO:0000313" key="4">
    <source>
        <dbReference type="EMBL" id="GHD62926.1"/>
    </source>
</evidence>
<dbReference type="Gene3D" id="3.10.540.10">
    <property type="entry name" value="duf1285 like domain"/>
    <property type="match status" value="1"/>
</dbReference>
<dbReference type="InterPro" id="IPR048342">
    <property type="entry name" value="DUF1285_C"/>
</dbReference>
<evidence type="ECO:0000313" key="5">
    <source>
        <dbReference type="Proteomes" id="UP000630353"/>
    </source>
</evidence>
<keyword evidence="5" id="KW-1185">Reference proteome</keyword>
<dbReference type="AlphaFoldDB" id="A0A918XY87"/>
<feature type="domain" description="DUF1285" evidence="3">
    <location>
        <begin position="100"/>
        <end position="201"/>
    </location>
</feature>
<comment type="caution">
    <text evidence="4">The sequence shown here is derived from an EMBL/GenBank/DDBJ whole genome shotgun (WGS) entry which is preliminary data.</text>
</comment>
<evidence type="ECO:0000259" key="2">
    <source>
        <dbReference type="Pfam" id="PF06938"/>
    </source>
</evidence>
<feature type="compositionally biased region" description="Basic and acidic residues" evidence="1">
    <location>
        <begin position="23"/>
        <end position="32"/>
    </location>
</feature>
<dbReference type="InterPro" id="IPR010707">
    <property type="entry name" value="DUF1285"/>
</dbReference>
<dbReference type="InterPro" id="IPR023361">
    <property type="entry name" value="DUF1285_beta_roll_sf"/>
</dbReference>
<dbReference type="Proteomes" id="UP000630353">
    <property type="component" value="Unassembled WGS sequence"/>
</dbReference>
<proteinExistence type="predicted"/>
<feature type="region of interest" description="Disordered" evidence="1">
    <location>
        <begin position="14"/>
        <end position="45"/>
    </location>
</feature>
<protein>
    <recommendedName>
        <fullName evidence="6">DUF1285 domain-containing protein</fullName>
    </recommendedName>
</protein>
<reference evidence="4" key="1">
    <citation type="journal article" date="2014" name="Int. J. Syst. Evol. Microbiol.">
        <title>Complete genome sequence of Corynebacterium casei LMG S-19264T (=DSM 44701T), isolated from a smear-ripened cheese.</title>
        <authorList>
            <consortium name="US DOE Joint Genome Institute (JGI-PGF)"/>
            <person name="Walter F."/>
            <person name="Albersmeier A."/>
            <person name="Kalinowski J."/>
            <person name="Ruckert C."/>
        </authorList>
    </citation>
    <scope>NUCLEOTIDE SEQUENCE</scope>
    <source>
        <strain evidence="4">KCTC 42651</strain>
    </source>
</reference>
<feature type="domain" description="DUF1285" evidence="2">
    <location>
        <begin position="40"/>
        <end position="99"/>
    </location>
</feature>
<gene>
    <name evidence="4" type="ORF">GCM10017083_52440</name>
</gene>
<dbReference type="Pfam" id="PF06938">
    <property type="entry name" value="DUF1285_N"/>
    <property type="match status" value="1"/>
</dbReference>
<dbReference type="RefSeq" id="WP_189995336.1">
    <property type="nucleotide sequence ID" value="NZ_BMZS01000015.1"/>
</dbReference>
<name>A0A918XY87_9PROT</name>
<dbReference type="Pfam" id="PF21028">
    <property type="entry name" value="DUF1285_C"/>
    <property type="match status" value="1"/>
</dbReference>
<dbReference type="Gene3D" id="2.30.270.10">
    <property type="entry name" value="duf1285 protein"/>
    <property type="match status" value="1"/>
</dbReference>